<accession>A0AAN6MJV9</accession>
<protein>
    <recommendedName>
        <fullName evidence="3">Protein kinase domain-containing protein</fullName>
    </recommendedName>
</protein>
<keyword evidence="2" id="KW-1185">Reference proteome</keyword>
<comment type="caution">
    <text evidence="1">The sequence shown here is derived from an EMBL/GenBank/DDBJ whole genome shotgun (WGS) entry which is preliminary data.</text>
</comment>
<dbReference type="EMBL" id="MU855581">
    <property type="protein sequence ID" value="KAK3901407.1"/>
    <property type="molecule type" value="Genomic_DNA"/>
</dbReference>
<reference evidence="1" key="2">
    <citation type="submission" date="2023-05" db="EMBL/GenBank/DDBJ databases">
        <authorList>
            <consortium name="Lawrence Berkeley National Laboratory"/>
            <person name="Steindorff A."/>
            <person name="Hensen N."/>
            <person name="Bonometti L."/>
            <person name="Westerberg I."/>
            <person name="Brannstrom I.O."/>
            <person name="Guillou S."/>
            <person name="Cros-Aarteil S."/>
            <person name="Calhoun S."/>
            <person name="Haridas S."/>
            <person name="Kuo A."/>
            <person name="Mondo S."/>
            <person name="Pangilinan J."/>
            <person name="Riley R."/>
            <person name="Labutti K."/>
            <person name="Andreopoulos B."/>
            <person name="Lipzen A."/>
            <person name="Chen C."/>
            <person name="Yanf M."/>
            <person name="Daum C."/>
            <person name="Ng V."/>
            <person name="Clum A."/>
            <person name="Ohm R."/>
            <person name="Martin F."/>
            <person name="Silar P."/>
            <person name="Natvig D."/>
            <person name="Lalanne C."/>
            <person name="Gautier V."/>
            <person name="Ament-Velasquez S.L."/>
            <person name="Kruys A."/>
            <person name="Hutchinson M.I."/>
            <person name="Powell A.J."/>
            <person name="Barry K."/>
            <person name="Miller A.N."/>
            <person name="Grigoriev I.V."/>
            <person name="Debuchy R."/>
            <person name="Gladieux P."/>
            <person name="Thoren M.H."/>
            <person name="Johannesson H."/>
        </authorList>
    </citation>
    <scope>NUCLEOTIDE SEQUENCE</scope>
    <source>
        <strain evidence="1">CBS 103.79</strain>
    </source>
</reference>
<reference evidence="1" key="1">
    <citation type="journal article" date="2023" name="Mol. Phylogenet. Evol.">
        <title>Genome-scale phylogeny and comparative genomics of the fungal order Sordariales.</title>
        <authorList>
            <person name="Hensen N."/>
            <person name="Bonometti L."/>
            <person name="Westerberg I."/>
            <person name="Brannstrom I.O."/>
            <person name="Guillou S."/>
            <person name="Cros-Aarteil S."/>
            <person name="Calhoun S."/>
            <person name="Haridas S."/>
            <person name="Kuo A."/>
            <person name="Mondo S."/>
            <person name="Pangilinan J."/>
            <person name="Riley R."/>
            <person name="LaButti K."/>
            <person name="Andreopoulos B."/>
            <person name="Lipzen A."/>
            <person name="Chen C."/>
            <person name="Yan M."/>
            <person name="Daum C."/>
            <person name="Ng V."/>
            <person name="Clum A."/>
            <person name="Steindorff A."/>
            <person name="Ohm R.A."/>
            <person name="Martin F."/>
            <person name="Silar P."/>
            <person name="Natvig D.O."/>
            <person name="Lalanne C."/>
            <person name="Gautier V."/>
            <person name="Ament-Velasquez S.L."/>
            <person name="Kruys A."/>
            <person name="Hutchinson M.I."/>
            <person name="Powell A.J."/>
            <person name="Barry K."/>
            <person name="Miller A.N."/>
            <person name="Grigoriev I.V."/>
            <person name="Debuchy R."/>
            <person name="Gladieux P."/>
            <person name="Hiltunen Thoren M."/>
            <person name="Johannesson H."/>
        </authorList>
    </citation>
    <scope>NUCLEOTIDE SEQUENCE</scope>
    <source>
        <strain evidence="1">CBS 103.79</strain>
    </source>
</reference>
<proteinExistence type="predicted"/>
<sequence>MSFCSVKPSTIIISSPAPTPFPFVSRDPKTGEPPRSDWEAFEHPRLRRFPDPDSIKLRRFLGRGTQGFVFEAKVGDKGPLTVKCFPEDERPARVAGKYEVIWSLERECINGALFDLIIARLRRAKETGKPVHVLPHPKTRQEATLNLKAFSDNTPIGAKHPPPPGFSPLPLDPPELKACLGWAELSGDYIRYAAKRAGYGIGEGNATFFCIVYDFIEGRELSSQQILETSTFFHTLGFHLEPFNPDNWWGRGVLIDYGDIVPPVGGCWGFNERAYPRQLEWAEEKVYKLERTGIGGVEKEKLRGLDRGEINRGSVNHGGS</sequence>
<evidence type="ECO:0000313" key="2">
    <source>
        <dbReference type="Proteomes" id="UP001303889"/>
    </source>
</evidence>
<name>A0AAN6MJV9_9PEZI</name>
<evidence type="ECO:0008006" key="3">
    <source>
        <dbReference type="Google" id="ProtNLM"/>
    </source>
</evidence>
<organism evidence="1 2">
    <name type="scientific">Staphylotrichum tortipilum</name>
    <dbReference type="NCBI Taxonomy" id="2831512"/>
    <lineage>
        <taxon>Eukaryota</taxon>
        <taxon>Fungi</taxon>
        <taxon>Dikarya</taxon>
        <taxon>Ascomycota</taxon>
        <taxon>Pezizomycotina</taxon>
        <taxon>Sordariomycetes</taxon>
        <taxon>Sordariomycetidae</taxon>
        <taxon>Sordariales</taxon>
        <taxon>Chaetomiaceae</taxon>
        <taxon>Staphylotrichum</taxon>
    </lineage>
</organism>
<dbReference type="Proteomes" id="UP001303889">
    <property type="component" value="Unassembled WGS sequence"/>
</dbReference>
<gene>
    <name evidence="1" type="ORF">C8A05DRAFT_44929</name>
</gene>
<dbReference type="AlphaFoldDB" id="A0AAN6MJV9"/>
<evidence type="ECO:0000313" key="1">
    <source>
        <dbReference type="EMBL" id="KAK3901407.1"/>
    </source>
</evidence>